<gene>
    <name evidence="4" type="ORF">COCON_G00134910</name>
</gene>
<name>A0A9Q1DEI6_CONCO</name>
<accession>A0A9Q1DEI6</accession>
<keyword evidence="5" id="KW-1185">Reference proteome</keyword>
<organism evidence="4 5">
    <name type="scientific">Conger conger</name>
    <name type="common">Conger eel</name>
    <name type="synonym">Muraena conger</name>
    <dbReference type="NCBI Taxonomy" id="82655"/>
    <lineage>
        <taxon>Eukaryota</taxon>
        <taxon>Metazoa</taxon>
        <taxon>Chordata</taxon>
        <taxon>Craniata</taxon>
        <taxon>Vertebrata</taxon>
        <taxon>Euteleostomi</taxon>
        <taxon>Actinopterygii</taxon>
        <taxon>Neopterygii</taxon>
        <taxon>Teleostei</taxon>
        <taxon>Anguilliformes</taxon>
        <taxon>Congridae</taxon>
        <taxon>Conger</taxon>
    </lineage>
</organism>
<feature type="coiled-coil region" evidence="1">
    <location>
        <begin position="81"/>
        <end position="143"/>
    </location>
</feature>
<dbReference type="OrthoDB" id="8839864at2759"/>
<dbReference type="EMBL" id="JAFJMO010000009">
    <property type="protein sequence ID" value="KAJ8268319.1"/>
    <property type="molecule type" value="Genomic_DNA"/>
</dbReference>
<dbReference type="GO" id="GO:0003677">
    <property type="term" value="F:DNA binding"/>
    <property type="evidence" value="ECO:0007669"/>
    <property type="project" value="InterPro"/>
</dbReference>
<evidence type="ECO:0000259" key="3">
    <source>
        <dbReference type="PROSITE" id="PS51457"/>
    </source>
</evidence>
<dbReference type="AlphaFoldDB" id="A0A9Q1DEI6"/>
<dbReference type="Proteomes" id="UP001152803">
    <property type="component" value="Unassembled WGS sequence"/>
</dbReference>
<keyword evidence="1" id="KW-0175">Coiled coil</keyword>
<dbReference type="InterPro" id="IPR018379">
    <property type="entry name" value="BEN_domain"/>
</dbReference>
<evidence type="ECO:0000256" key="1">
    <source>
        <dbReference type="SAM" id="Coils"/>
    </source>
</evidence>
<feature type="compositionally biased region" description="Polar residues" evidence="2">
    <location>
        <begin position="158"/>
        <end position="170"/>
    </location>
</feature>
<proteinExistence type="predicted"/>
<dbReference type="PROSITE" id="PS51457">
    <property type="entry name" value="BEN"/>
    <property type="match status" value="1"/>
</dbReference>
<dbReference type="SMART" id="SM01025">
    <property type="entry name" value="BEN"/>
    <property type="match status" value="1"/>
</dbReference>
<dbReference type="Gene3D" id="1.10.10.2590">
    <property type="entry name" value="BEN domain"/>
    <property type="match status" value="1"/>
</dbReference>
<protein>
    <recommendedName>
        <fullName evidence="3">BEN domain-containing protein</fullName>
    </recommendedName>
</protein>
<evidence type="ECO:0000256" key="2">
    <source>
        <dbReference type="SAM" id="MobiDB-lite"/>
    </source>
</evidence>
<sequence>MLLDNEQVGFVEHGTATQKPPKHGWKMYPARVLTVSDDLETIKEEVEWLNVVDPEVDLETASRRRKVCTGDGVLDDDEPRKAKEKRKNVELDLVFQEYEEERRKDKATIQKLREQVDSQQNEIRRLQNLILNLQDGISSLTKDTIEKAMQQFAPRPSVKTTDLQASTSPTEFPAASADNKVEVQETMTVKNLNAKMAVKKALTYKKLTRTLMTAMFPLETLLKSSVTGKKLQYGESRPALDPAKVRSIIEEVKKRFVHASDTDIKACMAQKLKDLRQCSRSDGPALYLCQYDIEGYAQLED</sequence>
<evidence type="ECO:0000313" key="4">
    <source>
        <dbReference type="EMBL" id="KAJ8268319.1"/>
    </source>
</evidence>
<evidence type="ECO:0000313" key="5">
    <source>
        <dbReference type="Proteomes" id="UP001152803"/>
    </source>
</evidence>
<dbReference type="Pfam" id="PF10523">
    <property type="entry name" value="BEN"/>
    <property type="match status" value="1"/>
</dbReference>
<reference evidence="4" key="1">
    <citation type="journal article" date="2023" name="Science">
        <title>Genome structures resolve the early diversification of teleost fishes.</title>
        <authorList>
            <person name="Parey E."/>
            <person name="Louis A."/>
            <person name="Montfort J."/>
            <person name="Bouchez O."/>
            <person name="Roques C."/>
            <person name="Iampietro C."/>
            <person name="Lluch J."/>
            <person name="Castinel A."/>
            <person name="Donnadieu C."/>
            <person name="Desvignes T."/>
            <person name="Floi Bucao C."/>
            <person name="Jouanno E."/>
            <person name="Wen M."/>
            <person name="Mejri S."/>
            <person name="Dirks R."/>
            <person name="Jansen H."/>
            <person name="Henkel C."/>
            <person name="Chen W.J."/>
            <person name="Zahm M."/>
            <person name="Cabau C."/>
            <person name="Klopp C."/>
            <person name="Thompson A.W."/>
            <person name="Robinson-Rechavi M."/>
            <person name="Braasch I."/>
            <person name="Lecointre G."/>
            <person name="Bobe J."/>
            <person name="Postlethwait J.H."/>
            <person name="Berthelot C."/>
            <person name="Roest Crollius H."/>
            <person name="Guiguen Y."/>
        </authorList>
    </citation>
    <scope>NUCLEOTIDE SEQUENCE</scope>
    <source>
        <strain evidence="4">Concon-B</strain>
    </source>
</reference>
<feature type="region of interest" description="Disordered" evidence="2">
    <location>
        <begin position="153"/>
        <end position="177"/>
    </location>
</feature>
<feature type="domain" description="BEN" evidence="3">
    <location>
        <begin position="178"/>
        <end position="279"/>
    </location>
</feature>
<comment type="caution">
    <text evidence="4">The sequence shown here is derived from an EMBL/GenBank/DDBJ whole genome shotgun (WGS) entry which is preliminary data.</text>
</comment>